<name>A0A0F9FUK6_9ZZZZ</name>
<protein>
    <recommendedName>
        <fullName evidence="2">DUF669 domain-containing protein</fullName>
    </recommendedName>
</protein>
<evidence type="ECO:0000313" key="1">
    <source>
        <dbReference type="EMBL" id="KKL81966.1"/>
    </source>
</evidence>
<reference evidence="1" key="1">
    <citation type="journal article" date="2015" name="Nature">
        <title>Complex archaea that bridge the gap between prokaryotes and eukaryotes.</title>
        <authorList>
            <person name="Spang A."/>
            <person name="Saw J.H."/>
            <person name="Jorgensen S.L."/>
            <person name="Zaremba-Niedzwiedzka K."/>
            <person name="Martijn J."/>
            <person name="Lind A.E."/>
            <person name="van Eijk R."/>
            <person name="Schleper C."/>
            <person name="Guy L."/>
            <person name="Ettema T.J."/>
        </authorList>
    </citation>
    <scope>NUCLEOTIDE SEQUENCE</scope>
</reference>
<evidence type="ECO:0008006" key="2">
    <source>
        <dbReference type="Google" id="ProtNLM"/>
    </source>
</evidence>
<accession>A0A0F9FUK6</accession>
<organism evidence="1">
    <name type="scientific">marine sediment metagenome</name>
    <dbReference type="NCBI Taxonomy" id="412755"/>
    <lineage>
        <taxon>unclassified sequences</taxon>
        <taxon>metagenomes</taxon>
        <taxon>ecological metagenomes</taxon>
    </lineage>
</organism>
<gene>
    <name evidence="1" type="ORF">LCGC14_1989450</name>
</gene>
<proteinExistence type="predicted"/>
<sequence>MSFIELPGLADTSEPKIVPEGEYDLCIIQAKLNEKDGSVTIMTILDIEGQENAANVFHYIALPGPDDEEDKRKAKLLFAKRFFYQFGIEMDGGIELEQFVGSRALGNLKQDEYEGQLKNVLQVNRLPAEAEDE</sequence>
<dbReference type="EMBL" id="LAZR01022409">
    <property type="protein sequence ID" value="KKL81966.1"/>
    <property type="molecule type" value="Genomic_DNA"/>
</dbReference>
<dbReference type="AlphaFoldDB" id="A0A0F9FUK6"/>
<comment type="caution">
    <text evidence="1">The sequence shown here is derived from an EMBL/GenBank/DDBJ whole genome shotgun (WGS) entry which is preliminary data.</text>
</comment>